<keyword evidence="3" id="KW-0804">Transcription</keyword>
<dbReference type="InterPro" id="IPR036388">
    <property type="entry name" value="WH-like_DNA-bd_sf"/>
</dbReference>
<dbReference type="PROSITE" id="PS50043">
    <property type="entry name" value="HTH_LUXR_2"/>
    <property type="match status" value="1"/>
</dbReference>
<dbReference type="InterPro" id="IPR000792">
    <property type="entry name" value="Tscrpt_reg_LuxR_C"/>
</dbReference>
<dbReference type="InterPro" id="IPR003018">
    <property type="entry name" value="GAF"/>
</dbReference>
<dbReference type="PRINTS" id="PR00038">
    <property type="entry name" value="HTHLUXR"/>
</dbReference>
<dbReference type="PANTHER" id="PTHR44688">
    <property type="entry name" value="DNA-BINDING TRANSCRIPTIONAL ACTIVATOR DEVR_DOSR"/>
    <property type="match status" value="1"/>
</dbReference>
<dbReference type="Gene3D" id="3.30.450.40">
    <property type="match status" value="1"/>
</dbReference>
<keyword evidence="6" id="KW-1185">Reference proteome</keyword>
<dbReference type="SUPFAM" id="SSF55781">
    <property type="entry name" value="GAF domain-like"/>
    <property type="match status" value="1"/>
</dbReference>
<name>A0ABY5DXR7_9ACTN</name>
<feature type="domain" description="HTH luxR-type" evidence="4">
    <location>
        <begin position="259"/>
        <end position="324"/>
    </location>
</feature>
<dbReference type="InterPro" id="IPR029016">
    <property type="entry name" value="GAF-like_dom_sf"/>
</dbReference>
<accession>A0ABY5DXR7</accession>
<evidence type="ECO:0000256" key="3">
    <source>
        <dbReference type="ARBA" id="ARBA00023163"/>
    </source>
</evidence>
<evidence type="ECO:0000313" key="5">
    <source>
        <dbReference type="EMBL" id="UTI65430.1"/>
    </source>
</evidence>
<dbReference type="EMBL" id="CP098502">
    <property type="protein sequence ID" value="UTI65430.1"/>
    <property type="molecule type" value="Genomic_DNA"/>
</dbReference>
<dbReference type="InterPro" id="IPR016032">
    <property type="entry name" value="Sig_transdc_resp-reg_C-effctor"/>
</dbReference>
<evidence type="ECO:0000256" key="1">
    <source>
        <dbReference type="ARBA" id="ARBA00023015"/>
    </source>
</evidence>
<dbReference type="SMART" id="SM00421">
    <property type="entry name" value="HTH_LUXR"/>
    <property type="match status" value="1"/>
</dbReference>
<gene>
    <name evidence="5" type="ORF">NBH00_04255</name>
</gene>
<dbReference type="Gene3D" id="1.10.10.10">
    <property type="entry name" value="Winged helix-like DNA-binding domain superfamily/Winged helix DNA-binding domain"/>
    <property type="match status" value="1"/>
</dbReference>
<dbReference type="Pfam" id="PF00196">
    <property type="entry name" value="GerE"/>
    <property type="match status" value="1"/>
</dbReference>
<dbReference type="SMART" id="SM00065">
    <property type="entry name" value="GAF"/>
    <property type="match status" value="1"/>
</dbReference>
<evidence type="ECO:0000259" key="4">
    <source>
        <dbReference type="PROSITE" id="PS50043"/>
    </source>
</evidence>
<dbReference type="SUPFAM" id="SSF46894">
    <property type="entry name" value="C-terminal effector domain of the bipartite response regulators"/>
    <property type="match status" value="1"/>
</dbReference>
<protein>
    <submittedName>
        <fullName evidence="5">Helix-turn-helix transcriptional regulator</fullName>
    </submittedName>
</protein>
<proteinExistence type="predicted"/>
<dbReference type="CDD" id="cd06170">
    <property type="entry name" value="LuxR_C_like"/>
    <property type="match status" value="1"/>
</dbReference>
<sequence length="331" mass="36185">MARDPSLGPAQAGAALDALAQLDAEIWQREASDRGDRLESLVRIHEALGRLQQCRGPAELIEAAPREVRRACGFTRVLLSRVHGLRWVPYALDEDERFADPELTRAFAAALDNADIPLADLHLETEMVRRRAPLLVSEATAPDRDNPVLRAAGCTAYVGAPVAPTHRVIALFHADFRGAGHGPTKADRDNLWAFAEHFGLLFERAVLIDRLARQREALDAAFASAARRVDEVYRVEMALTMQEPATGATAPATVSGWVRPGLSPVITAREREVLELMALGHTNVAIAQALVVSEATVKSHVKRVLRKLHVTNRAEAVARYLHFVKLEGGAP</sequence>
<dbReference type="PANTHER" id="PTHR44688:SF16">
    <property type="entry name" value="DNA-BINDING TRANSCRIPTIONAL ACTIVATOR DEVR_DOSR"/>
    <property type="match status" value="1"/>
</dbReference>
<dbReference type="PROSITE" id="PS00622">
    <property type="entry name" value="HTH_LUXR_1"/>
    <property type="match status" value="1"/>
</dbReference>
<dbReference type="Proteomes" id="UP001056035">
    <property type="component" value="Chromosome"/>
</dbReference>
<evidence type="ECO:0000256" key="2">
    <source>
        <dbReference type="ARBA" id="ARBA00023125"/>
    </source>
</evidence>
<keyword evidence="1" id="KW-0805">Transcription regulation</keyword>
<organism evidence="5 6">
    <name type="scientific">Paraconexibacter antarcticus</name>
    <dbReference type="NCBI Taxonomy" id="2949664"/>
    <lineage>
        <taxon>Bacteria</taxon>
        <taxon>Bacillati</taxon>
        <taxon>Actinomycetota</taxon>
        <taxon>Thermoleophilia</taxon>
        <taxon>Solirubrobacterales</taxon>
        <taxon>Paraconexibacteraceae</taxon>
        <taxon>Paraconexibacter</taxon>
    </lineage>
</organism>
<evidence type="ECO:0000313" key="6">
    <source>
        <dbReference type="Proteomes" id="UP001056035"/>
    </source>
</evidence>
<reference evidence="5 6" key="1">
    <citation type="submission" date="2022-06" db="EMBL/GenBank/DDBJ databases">
        <title>Paraconexibacter antarcticus.</title>
        <authorList>
            <person name="Kim C.S."/>
        </authorList>
    </citation>
    <scope>NUCLEOTIDE SEQUENCE [LARGE SCALE GENOMIC DNA]</scope>
    <source>
        <strain evidence="5 6">02-257</strain>
    </source>
</reference>
<dbReference type="RefSeq" id="WP_254572111.1">
    <property type="nucleotide sequence ID" value="NZ_CP098502.1"/>
</dbReference>
<keyword evidence="2" id="KW-0238">DNA-binding</keyword>